<dbReference type="PROSITE" id="PS50030">
    <property type="entry name" value="UBA"/>
    <property type="match status" value="1"/>
</dbReference>
<dbReference type="SUPFAM" id="SSF54495">
    <property type="entry name" value="UBC-like"/>
    <property type="match status" value="1"/>
</dbReference>
<evidence type="ECO:0008006" key="12">
    <source>
        <dbReference type="Google" id="ProtNLM"/>
    </source>
</evidence>
<dbReference type="PROSITE" id="PS00183">
    <property type="entry name" value="UBC_1"/>
    <property type="match status" value="1"/>
</dbReference>
<sequence>MAGRIRRIQKEIADCQRDQSSLIDLKHVEDDNIMHMKGRFPGTTTAAWNYIYLEHHQGQEGPPGTPYEGGMFQVDILLSDAYPFQPPKVKFDTKVYHPNVSSQTGVICLDILKQAWSPVLTISSTLLSVQSLLCTPEPNDPQDAQVASQYLNDHAAFLETARFWSECYAKPNPGDRLHPDSKPLGNDNDQQSSQHHAATAGSNNHFQSHQSPAFVSAPEPVLSKEELEKRRKVQDLVEMGFEADRARTFLIRANWQTEVALEDLLNQ</sequence>
<protein>
    <recommendedName>
        <fullName evidence="12">E2 ubiquitin-conjugating enzyme</fullName>
    </recommendedName>
</protein>
<evidence type="ECO:0000313" key="11">
    <source>
        <dbReference type="Proteomes" id="UP001194696"/>
    </source>
</evidence>
<evidence type="ECO:0000313" key="10">
    <source>
        <dbReference type="EMBL" id="KAG0283598.1"/>
    </source>
</evidence>
<dbReference type="Gene3D" id="1.10.8.10">
    <property type="entry name" value="DNA helicase RuvA subunit, C-terminal domain"/>
    <property type="match status" value="1"/>
</dbReference>
<dbReference type="InterPro" id="IPR000608">
    <property type="entry name" value="UBC"/>
</dbReference>
<dbReference type="PROSITE" id="PS50127">
    <property type="entry name" value="UBC_2"/>
    <property type="match status" value="1"/>
</dbReference>
<keyword evidence="11" id="KW-1185">Reference proteome</keyword>
<keyword evidence="4 6" id="KW-0067">ATP-binding</keyword>
<evidence type="ECO:0000259" key="8">
    <source>
        <dbReference type="PROSITE" id="PS50030"/>
    </source>
</evidence>
<feature type="domain" description="UBA" evidence="8">
    <location>
        <begin position="226"/>
        <end position="267"/>
    </location>
</feature>
<reference evidence="10 11" key="1">
    <citation type="journal article" date="2020" name="Fungal Divers.">
        <title>Resolving the Mortierellaceae phylogeny through synthesis of multi-gene phylogenetics and phylogenomics.</title>
        <authorList>
            <person name="Vandepol N."/>
            <person name="Liber J."/>
            <person name="Desiro A."/>
            <person name="Na H."/>
            <person name="Kennedy M."/>
            <person name="Barry K."/>
            <person name="Grigoriev I.V."/>
            <person name="Miller A.N."/>
            <person name="O'Donnell K."/>
            <person name="Stajich J.E."/>
            <person name="Bonito G."/>
        </authorList>
    </citation>
    <scope>NUCLEOTIDE SEQUENCE [LARGE SCALE GENOMIC DNA]</scope>
    <source>
        <strain evidence="10 11">AD045</strain>
    </source>
</reference>
<dbReference type="SMART" id="SM00212">
    <property type="entry name" value="UBCc"/>
    <property type="match status" value="1"/>
</dbReference>
<dbReference type="InterPro" id="IPR016135">
    <property type="entry name" value="UBQ-conjugating_enzyme/RWD"/>
</dbReference>
<dbReference type="InterPro" id="IPR015940">
    <property type="entry name" value="UBA"/>
</dbReference>
<feature type="domain" description="UBC core" evidence="9">
    <location>
        <begin position="3"/>
        <end position="170"/>
    </location>
</feature>
<feature type="region of interest" description="Disordered" evidence="7">
    <location>
        <begin position="174"/>
        <end position="222"/>
    </location>
</feature>
<feature type="active site" description="Glycyl thioester intermediate" evidence="5">
    <location>
        <position position="108"/>
    </location>
</feature>
<dbReference type="Pfam" id="PF00179">
    <property type="entry name" value="UQ_con"/>
    <property type="match status" value="1"/>
</dbReference>
<accession>A0ABQ7JR69</accession>
<gene>
    <name evidence="10" type="ORF">BGZ96_012011</name>
</gene>
<evidence type="ECO:0000256" key="2">
    <source>
        <dbReference type="ARBA" id="ARBA00022741"/>
    </source>
</evidence>
<evidence type="ECO:0000256" key="5">
    <source>
        <dbReference type="PROSITE-ProRule" id="PRU10133"/>
    </source>
</evidence>
<dbReference type="InterPro" id="IPR023313">
    <property type="entry name" value="UBQ-conjugating_AS"/>
</dbReference>
<evidence type="ECO:0000256" key="3">
    <source>
        <dbReference type="ARBA" id="ARBA00022786"/>
    </source>
</evidence>
<dbReference type="Proteomes" id="UP001194696">
    <property type="component" value="Unassembled WGS sequence"/>
</dbReference>
<dbReference type="PANTHER" id="PTHR24068">
    <property type="entry name" value="UBIQUITIN-CONJUGATING ENZYME E2"/>
    <property type="match status" value="1"/>
</dbReference>
<comment type="similarity">
    <text evidence="6">Belongs to the ubiquitin-conjugating enzyme family.</text>
</comment>
<dbReference type="CDD" id="cd23800">
    <property type="entry name" value="UBCc_UBE2K"/>
    <property type="match status" value="1"/>
</dbReference>
<comment type="caution">
    <text evidence="10">The sequence shown here is derived from an EMBL/GenBank/DDBJ whole genome shotgun (WGS) entry which is preliminary data.</text>
</comment>
<evidence type="ECO:0000256" key="4">
    <source>
        <dbReference type="ARBA" id="ARBA00022840"/>
    </source>
</evidence>
<proteinExistence type="inferred from homology"/>
<dbReference type="Gene3D" id="3.10.110.10">
    <property type="entry name" value="Ubiquitin Conjugating Enzyme"/>
    <property type="match status" value="1"/>
</dbReference>
<organism evidence="10 11">
    <name type="scientific">Linnemannia gamsii</name>
    <dbReference type="NCBI Taxonomy" id="64522"/>
    <lineage>
        <taxon>Eukaryota</taxon>
        <taxon>Fungi</taxon>
        <taxon>Fungi incertae sedis</taxon>
        <taxon>Mucoromycota</taxon>
        <taxon>Mortierellomycotina</taxon>
        <taxon>Mortierellomycetes</taxon>
        <taxon>Mortierellales</taxon>
        <taxon>Mortierellaceae</taxon>
        <taxon>Linnemannia</taxon>
    </lineage>
</organism>
<evidence type="ECO:0000256" key="6">
    <source>
        <dbReference type="RuleBase" id="RU362109"/>
    </source>
</evidence>
<evidence type="ECO:0000259" key="9">
    <source>
        <dbReference type="PROSITE" id="PS50127"/>
    </source>
</evidence>
<dbReference type="InterPro" id="IPR009060">
    <property type="entry name" value="UBA-like_sf"/>
</dbReference>
<keyword evidence="3 6" id="KW-0833">Ubl conjugation pathway</keyword>
<dbReference type="EMBL" id="JAAAIM010000880">
    <property type="protein sequence ID" value="KAG0283598.1"/>
    <property type="molecule type" value="Genomic_DNA"/>
</dbReference>
<evidence type="ECO:0000256" key="7">
    <source>
        <dbReference type="SAM" id="MobiDB-lite"/>
    </source>
</evidence>
<evidence type="ECO:0000256" key="1">
    <source>
        <dbReference type="ARBA" id="ARBA00022679"/>
    </source>
</evidence>
<keyword evidence="2 6" id="KW-0547">Nucleotide-binding</keyword>
<dbReference type="SUPFAM" id="SSF46934">
    <property type="entry name" value="UBA-like"/>
    <property type="match status" value="1"/>
</dbReference>
<keyword evidence="1" id="KW-0808">Transferase</keyword>
<name>A0ABQ7JR69_9FUNG</name>
<feature type="compositionally biased region" description="Polar residues" evidence="7">
    <location>
        <begin position="187"/>
        <end position="213"/>
    </location>
</feature>